<dbReference type="RefSeq" id="WP_162660022.1">
    <property type="nucleotide sequence ID" value="NZ_LR593887.1"/>
</dbReference>
<organism evidence="2">
    <name type="scientific">Tuwongella immobilis</name>
    <dbReference type="NCBI Taxonomy" id="692036"/>
    <lineage>
        <taxon>Bacteria</taxon>
        <taxon>Pseudomonadati</taxon>
        <taxon>Planctomycetota</taxon>
        <taxon>Planctomycetia</taxon>
        <taxon>Gemmatales</taxon>
        <taxon>Gemmataceae</taxon>
        <taxon>Tuwongella</taxon>
    </lineage>
</organism>
<feature type="region of interest" description="Disordered" evidence="1">
    <location>
        <begin position="314"/>
        <end position="382"/>
    </location>
</feature>
<feature type="compositionally biased region" description="Polar residues" evidence="1">
    <location>
        <begin position="355"/>
        <end position="364"/>
    </location>
</feature>
<proteinExistence type="predicted"/>
<accession>A0A6C2YV20</accession>
<evidence type="ECO:0000256" key="1">
    <source>
        <dbReference type="SAM" id="MobiDB-lite"/>
    </source>
</evidence>
<name>A0A6C2YV20_9BACT</name>
<dbReference type="KEGG" id="tim:GMBLW1_41800"/>
<gene>
    <name evidence="2" type="ORF">GMBLW1_41800</name>
</gene>
<evidence type="ECO:0000313" key="2">
    <source>
        <dbReference type="EMBL" id="VIP05013.1"/>
    </source>
</evidence>
<dbReference type="InParanoid" id="A0A6C2YV20"/>
<dbReference type="EMBL" id="LR586016">
    <property type="protein sequence ID" value="VIP05013.1"/>
    <property type="molecule type" value="Genomic_DNA"/>
</dbReference>
<dbReference type="EMBL" id="LR593887">
    <property type="protein sequence ID" value="VTS07384.1"/>
    <property type="molecule type" value="Genomic_DNA"/>
</dbReference>
<dbReference type="Proteomes" id="UP000464378">
    <property type="component" value="Chromosome"/>
</dbReference>
<sequence>MSLAHLTLAMALLAPAELPKDVTAINFRKIQIPMQFNTKVDDIREVVLFVSRGKGTNWDQVAVNPPTKTEFIYEAPEDGMYWFSIMIIDKNGRRDPVDLYSVPPAQKLVIDTQRPGVRLTTAERIGSDIRIVWDITETLADLSTFQLEYATVTPQGTLQWQPISVKPTLKGETKFRADAPVRVRLKLSDYAQNVGEAVREVAGQGGATVANGATGANAMPNRPLAESPMAVSPSANLTALGGGNPAGSNLILPPAPPSLAATPPLAPAMPDAPTPGLTLPDLSAPNPPQVQPNPMVATRPMTPMSPVIPAATNTIARSNPPQQPSASTQVESPIGSSQVPVTPKPSANPPMSDPAVTQSSNQANAPLAVSNPPEATPPQPQLPRVETINITRFDLNYSVEEQGPSGLGRVDLYLTRDDGRTWVLWATDDDKTSPITVDLTARNNPKIEGVYGFKIVLQSGAGLSRGAPAAGDAPDMRVEVDLTSPVVKIYQPIPDPKQRDVLVIRWEALDSNLAQDPITLEWSEGPDGPWRPMVSAAPVATDRNTVGISTPLPIGTPQRIANTGSYPWRLPMNMPTHRVYLRITAHDLAGNVAEARTPQPIQVDLNKPVAKIQGILQISAPRR</sequence>
<dbReference type="AlphaFoldDB" id="A0A6C2YV20"/>
<feature type="compositionally biased region" description="Polar residues" evidence="1">
    <location>
        <begin position="314"/>
        <end position="340"/>
    </location>
</feature>
<feature type="region of interest" description="Disordered" evidence="1">
    <location>
        <begin position="210"/>
        <end position="230"/>
    </location>
</feature>
<protein>
    <submittedName>
        <fullName evidence="2">Uncharacterized protein</fullName>
    </submittedName>
</protein>
<feature type="compositionally biased region" description="Pro residues" evidence="1">
    <location>
        <begin position="342"/>
        <end position="352"/>
    </location>
</feature>
<feature type="compositionally biased region" description="Pro residues" evidence="1">
    <location>
        <begin position="264"/>
        <end position="273"/>
    </location>
</feature>
<evidence type="ECO:0000313" key="3">
    <source>
        <dbReference type="Proteomes" id="UP000464378"/>
    </source>
</evidence>
<feature type="region of interest" description="Disordered" evidence="1">
    <location>
        <begin position="248"/>
        <end position="293"/>
    </location>
</feature>
<reference evidence="2" key="1">
    <citation type="submission" date="2019-04" db="EMBL/GenBank/DDBJ databases">
        <authorList>
            <consortium name="Science for Life Laboratories"/>
        </authorList>
    </citation>
    <scope>NUCLEOTIDE SEQUENCE</scope>
    <source>
        <strain evidence="2">MBLW1</strain>
    </source>
</reference>
<keyword evidence="3" id="KW-1185">Reference proteome</keyword>